<feature type="compositionally biased region" description="Polar residues" evidence="1">
    <location>
        <begin position="154"/>
        <end position="166"/>
    </location>
</feature>
<comment type="caution">
    <text evidence="3">The sequence shown here is derived from an EMBL/GenBank/DDBJ whole genome shotgun (WGS) entry which is preliminary data.</text>
</comment>
<dbReference type="PANTHER" id="PTHR12601">
    <property type="entry name" value="EUKARYOTIC TRANSLATION INITIATION FACTOR 3 SUBUNIT EIF-3"/>
    <property type="match status" value="1"/>
</dbReference>
<evidence type="ECO:0000259" key="2">
    <source>
        <dbReference type="PROSITE" id="PS51823"/>
    </source>
</evidence>
<dbReference type="Pfam" id="PF15044">
    <property type="entry name" value="CLU_N"/>
    <property type="match status" value="1"/>
</dbReference>
<evidence type="ECO:0000313" key="3">
    <source>
        <dbReference type="EMBL" id="CAK9164899.1"/>
    </source>
</evidence>
<dbReference type="InterPro" id="IPR027523">
    <property type="entry name" value="CLU_prot"/>
</dbReference>
<reference evidence="3 4" key="1">
    <citation type="submission" date="2024-02" db="EMBL/GenBank/DDBJ databases">
        <authorList>
            <person name="Vignale AGUSTIN F."/>
            <person name="Sosa J E."/>
            <person name="Modenutti C."/>
        </authorList>
    </citation>
    <scope>NUCLEOTIDE SEQUENCE [LARGE SCALE GENOMIC DNA]</scope>
</reference>
<dbReference type="InterPro" id="IPR025697">
    <property type="entry name" value="CLU_dom"/>
</dbReference>
<dbReference type="Proteomes" id="UP001642360">
    <property type="component" value="Unassembled WGS sequence"/>
</dbReference>
<feature type="compositionally biased region" description="Basic residues" evidence="1">
    <location>
        <begin position="1"/>
        <end position="17"/>
    </location>
</feature>
<feature type="region of interest" description="Disordered" evidence="1">
    <location>
        <begin position="1"/>
        <end position="20"/>
    </location>
</feature>
<keyword evidence="4" id="KW-1185">Reference proteome</keyword>
<feature type="domain" description="Clu" evidence="2">
    <location>
        <begin position="324"/>
        <end position="423"/>
    </location>
</feature>
<evidence type="ECO:0000313" key="4">
    <source>
        <dbReference type="Proteomes" id="UP001642360"/>
    </source>
</evidence>
<proteinExistence type="predicted"/>
<dbReference type="EMBL" id="CAUOFW020004281">
    <property type="protein sequence ID" value="CAK9164899.1"/>
    <property type="molecule type" value="Genomic_DNA"/>
</dbReference>
<name>A0ABC8T6A0_9AQUA</name>
<feature type="region of interest" description="Disordered" evidence="1">
    <location>
        <begin position="132"/>
        <end position="175"/>
    </location>
</feature>
<dbReference type="PANTHER" id="PTHR12601:SF45">
    <property type="entry name" value="PROTEIN REDUCED CHLOROPLAST COVERAGE 3"/>
    <property type="match status" value="1"/>
</dbReference>
<dbReference type="PROSITE" id="PS51823">
    <property type="entry name" value="CLU"/>
    <property type="match status" value="1"/>
</dbReference>
<sequence length="423" mass="46588">MAPRSGRGKGNKAKTEKKKKEEKAAPCVLDITVITPLETQVILKGISTDKVLDVKKLLAVNVETCHFTNYSLSHEVKGHRLNDGLEVVALKPCLLRMVEEDYTDESQALEHVRRLLDIVACTTRFAKPKSGKVTTTAASGGSGAGGKAKKSGTHHCTTSGPQSSPSYGEARPSEPSVSAISESYDMVAIHPLPKLSDFYEFFSFSHLCPPILNLRRVDPKDVEESRDGDYFQMQIKICNGKSIQVIASVKGFYTLGKQFLQSYSLVDLLQQLSQAFVNAYESLMKAFVEHNKFGNLPYGFRANTWLVPPSVADSASNFLPLPTEDENWAGNGGGQGRYSEYDLRPWATDFAVLANLPCKTEEERVVRDRKAFLLHSLFVDVSIFKAVSAIRRVIDSSMKAKDQSNLSPVSILNEDCVGDLTIT</sequence>
<accession>A0ABC8T6A0</accession>
<dbReference type="InterPro" id="IPR028275">
    <property type="entry name" value="CLU_N"/>
</dbReference>
<dbReference type="AlphaFoldDB" id="A0ABC8T6A0"/>
<organism evidence="3 4">
    <name type="scientific">Ilex paraguariensis</name>
    <name type="common">yerba mate</name>
    <dbReference type="NCBI Taxonomy" id="185542"/>
    <lineage>
        <taxon>Eukaryota</taxon>
        <taxon>Viridiplantae</taxon>
        <taxon>Streptophyta</taxon>
        <taxon>Embryophyta</taxon>
        <taxon>Tracheophyta</taxon>
        <taxon>Spermatophyta</taxon>
        <taxon>Magnoliopsida</taxon>
        <taxon>eudicotyledons</taxon>
        <taxon>Gunneridae</taxon>
        <taxon>Pentapetalae</taxon>
        <taxon>asterids</taxon>
        <taxon>campanulids</taxon>
        <taxon>Aquifoliales</taxon>
        <taxon>Aquifoliaceae</taxon>
        <taxon>Ilex</taxon>
    </lineage>
</organism>
<evidence type="ECO:0000256" key="1">
    <source>
        <dbReference type="SAM" id="MobiDB-lite"/>
    </source>
</evidence>
<gene>
    <name evidence="3" type="ORF">ILEXP_LOCUS34042</name>
</gene>
<protein>
    <recommendedName>
        <fullName evidence="2">Clu domain-containing protein</fullName>
    </recommendedName>
</protein>